<evidence type="ECO:0000313" key="2">
    <source>
        <dbReference type="Proteomes" id="UP000785613"/>
    </source>
</evidence>
<dbReference type="RefSeq" id="WP_167228641.1">
    <property type="nucleotide sequence ID" value="NZ_VUYU01000019.1"/>
</dbReference>
<comment type="caution">
    <text evidence="1">The sequence shown here is derived from an EMBL/GenBank/DDBJ whole genome shotgun (WGS) entry which is preliminary data.</text>
</comment>
<accession>A0ABX0LYX3</accession>
<name>A0ABX0LYX3_9BURK</name>
<proteinExistence type="predicted"/>
<organism evidence="1 2">
    <name type="scientific">Massilia rubra</name>
    <dbReference type="NCBI Taxonomy" id="2607910"/>
    <lineage>
        <taxon>Bacteria</taxon>
        <taxon>Pseudomonadati</taxon>
        <taxon>Pseudomonadota</taxon>
        <taxon>Betaproteobacteria</taxon>
        <taxon>Burkholderiales</taxon>
        <taxon>Oxalobacteraceae</taxon>
        <taxon>Telluria group</taxon>
        <taxon>Massilia</taxon>
    </lineage>
</organism>
<dbReference type="EMBL" id="VUYU01000019">
    <property type="protein sequence ID" value="NHZ36559.1"/>
    <property type="molecule type" value="Genomic_DNA"/>
</dbReference>
<gene>
    <name evidence="1" type="ORF">F0185_23625</name>
</gene>
<keyword evidence="2" id="KW-1185">Reference proteome</keyword>
<protein>
    <submittedName>
        <fullName evidence="1">Uncharacterized protein</fullName>
    </submittedName>
</protein>
<dbReference type="Proteomes" id="UP000785613">
    <property type="component" value="Unassembled WGS sequence"/>
</dbReference>
<sequence>MHKTNDSTNLPKAQYLSESAFALAVRGSLDAVKKAASDINTAQMDMRALNLAIMGLLEHFEYTERDQETIDTLYAFTRLLGSSIEKIKDGSAKIEELAFAKGSPICGVPA</sequence>
<evidence type="ECO:0000313" key="1">
    <source>
        <dbReference type="EMBL" id="NHZ36559.1"/>
    </source>
</evidence>
<reference evidence="1 2" key="1">
    <citation type="submission" date="2019-09" db="EMBL/GenBank/DDBJ databases">
        <title>Taxonomy of Antarctic Massilia spp.: description of Massilia rubra sp. nov., Massilia aquatica sp. nov., Massilia mucilaginosa sp. nov., Massilia frigida sp. nov. isolated from streams, lakes and regoliths.</title>
        <authorList>
            <person name="Holochova P."/>
            <person name="Sedlacek I."/>
            <person name="Kralova S."/>
            <person name="Maslanova I."/>
            <person name="Busse H.-J."/>
            <person name="Stankova E."/>
            <person name="Vrbovska V."/>
            <person name="Kovarovic V."/>
            <person name="Bartak M."/>
            <person name="Svec P."/>
            <person name="Pantucek R."/>
        </authorList>
    </citation>
    <scope>NUCLEOTIDE SEQUENCE [LARGE SCALE GENOMIC DNA]</scope>
    <source>
        <strain evidence="1 2">CCM 8692</strain>
    </source>
</reference>